<dbReference type="InterPro" id="IPR002104">
    <property type="entry name" value="Integrase_catalytic"/>
</dbReference>
<protein>
    <submittedName>
        <fullName evidence="7">Tyrosine-type recombinase/integrase</fullName>
    </submittedName>
</protein>
<evidence type="ECO:0000259" key="6">
    <source>
        <dbReference type="PROSITE" id="PS51900"/>
    </source>
</evidence>
<comment type="caution">
    <text evidence="7">The sequence shown here is derived from an EMBL/GenBank/DDBJ whole genome shotgun (WGS) entry which is preliminary data.</text>
</comment>
<feature type="domain" description="Tyr recombinase" evidence="5">
    <location>
        <begin position="132"/>
        <end position="316"/>
    </location>
</feature>
<comment type="similarity">
    <text evidence="2">Belongs to the 'phage' integrase family.</text>
</comment>
<gene>
    <name evidence="7" type="ORF">KQI75_11705</name>
</gene>
<evidence type="ECO:0000256" key="1">
    <source>
        <dbReference type="ARBA" id="ARBA00003283"/>
    </source>
</evidence>
<accession>A0ABS6EVR7</accession>
<comment type="function">
    <text evidence="1">Site-specific tyrosine recombinase, which acts by catalyzing the cutting and rejoining of the recombining DNA molecules.</text>
</comment>
<feature type="domain" description="Core-binding (CB)" evidence="6">
    <location>
        <begin position="23"/>
        <end position="109"/>
    </location>
</feature>
<organism evidence="7 8">
    <name type="scientific">Butyricicoccus intestinisimiae</name>
    <dbReference type="NCBI Taxonomy" id="2841509"/>
    <lineage>
        <taxon>Bacteria</taxon>
        <taxon>Bacillati</taxon>
        <taxon>Bacillota</taxon>
        <taxon>Clostridia</taxon>
        <taxon>Eubacteriales</taxon>
        <taxon>Butyricicoccaceae</taxon>
        <taxon>Butyricicoccus</taxon>
    </lineage>
</organism>
<dbReference type="Pfam" id="PF02899">
    <property type="entry name" value="Phage_int_SAM_1"/>
    <property type="match status" value="1"/>
</dbReference>
<evidence type="ECO:0000313" key="8">
    <source>
        <dbReference type="Proteomes" id="UP000783588"/>
    </source>
</evidence>
<evidence type="ECO:0000256" key="2">
    <source>
        <dbReference type="ARBA" id="ARBA00008857"/>
    </source>
</evidence>
<dbReference type="InterPro" id="IPR004107">
    <property type="entry name" value="Integrase_SAM-like_N"/>
</dbReference>
<evidence type="ECO:0000313" key="7">
    <source>
        <dbReference type="EMBL" id="MBU5491272.1"/>
    </source>
</evidence>
<dbReference type="RefSeq" id="WP_216470986.1">
    <property type="nucleotide sequence ID" value="NZ_JAHLQI010000007.1"/>
</dbReference>
<dbReference type="CDD" id="cd00397">
    <property type="entry name" value="DNA_BRE_C"/>
    <property type="match status" value="1"/>
</dbReference>
<dbReference type="InterPro" id="IPR044068">
    <property type="entry name" value="CB"/>
</dbReference>
<proteinExistence type="inferred from homology"/>
<keyword evidence="3 4" id="KW-0238">DNA-binding</keyword>
<dbReference type="Proteomes" id="UP000783588">
    <property type="component" value="Unassembled WGS sequence"/>
</dbReference>
<dbReference type="InterPro" id="IPR050090">
    <property type="entry name" value="Tyrosine_recombinase_XerCD"/>
</dbReference>
<evidence type="ECO:0000256" key="3">
    <source>
        <dbReference type="ARBA" id="ARBA00023125"/>
    </source>
</evidence>
<keyword evidence="8" id="KW-1185">Reference proteome</keyword>
<dbReference type="PANTHER" id="PTHR30349:SF41">
    <property type="entry name" value="INTEGRASE_RECOMBINASE PROTEIN MJ0367-RELATED"/>
    <property type="match status" value="1"/>
</dbReference>
<dbReference type="EMBL" id="JAHLQI010000007">
    <property type="protein sequence ID" value="MBU5491272.1"/>
    <property type="molecule type" value="Genomic_DNA"/>
</dbReference>
<reference evidence="7 8" key="1">
    <citation type="submission" date="2021-06" db="EMBL/GenBank/DDBJ databases">
        <authorList>
            <person name="Sun Q."/>
            <person name="Li D."/>
        </authorList>
    </citation>
    <scope>NUCLEOTIDE SEQUENCE [LARGE SCALE GENOMIC DNA]</scope>
    <source>
        <strain evidence="7 8">MSJd-7</strain>
    </source>
</reference>
<dbReference type="Pfam" id="PF00589">
    <property type="entry name" value="Phage_integrase"/>
    <property type="match status" value="1"/>
</dbReference>
<dbReference type="PANTHER" id="PTHR30349">
    <property type="entry name" value="PHAGE INTEGRASE-RELATED"/>
    <property type="match status" value="1"/>
</dbReference>
<evidence type="ECO:0000256" key="4">
    <source>
        <dbReference type="PROSITE-ProRule" id="PRU01248"/>
    </source>
</evidence>
<name>A0ABS6EVR7_9FIRM</name>
<dbReference type="PROSITE" id="PS51898">
    <property type="entry name" value="TYR_RECOMBINASE"/>
    <property type="match status" value="1"/>
</dbReference>
<sequence length="320" mass="37084">MARANRSKPIKTFDAEKISAFNPETKSLLRAYRKDMALRELSPGTITGYLNDLDSWLIYVYDNQDNKSVLQLTEDDLTDFFYYCKMQGNNTRRMRRRYSSISAFYKFLRKKRKIQENPMEFVDRPVKDVDVITQTYLTIEQVEKMKKKLFENGDLTLECYALFSLSTMARVNAVANIRWEQINFGERIVTDVLEKEGKFVTLFFSTEVCHKLLQLQQFRDINCVNDGGYVFYGKGKDGKVGAATTSTLYSWARKVGRMIGVPTLHPHDFRHSGSQLLKLAGMPLEDISSLLNHESTETTRKHYLQADTNSIRAAKDKYDF</sequence>
<dbReference type="PROSITE" id="PS51900">
    <property type="entry name" value="CB"/>
    <property type="match status" value="1"/>
</dbReference>
<evidence type="ECO:0000259" key="5">
    <source>
        <dbReference type="PROSITE" id="PS51898"/>
    </source>
</evidence>